<proteinExistence type="inferred from homology"/>
<dbReference type="InterPro" id="IPR008969">
    <property type="entry name" value="CarboxyPept-like_regulatory"/>
</dbReference>
<comment type="similarity">
    <text evidence="8">Belongs to the TonB-dependent receptor family.</text>
</comment>
<dbReference type="GO" id="GO:0015344">
    <property type="term" value="F:siderophore uptake transmembrane transporter activity"/>
    <property type="evidence" value="ECO:0007669"/>
    <property type="project" value="TreeGrafter"/>
</dbReference>
<dbReference type="PANTHER" id="PTHR30069">
    <property type="entry name" value="TONB-DEPENDENT OUTER MEMBRANE RECEPTOR"/>
    <property type="match status" value="1"/>
</dbReference>
<comment type="subcellular location">
    <subcellularLocation>
        <location evidence="1 8">Cell outer membrane</location>
        <topology evidence="1 8">Multi-pass membrane protein</topology>
    </subcellularLocation>
</comment>
<name>A0A4R3KSZ4_9SPHI</name>
<evidence type="ECO:0000313" key="12">
    <source>
        <dbReference type="Proteomes" id="UP000295807"/>
    </source>
</evidence>
<evidence type="ECO:0000256" key="2">
    <source>
        <dbReference type="ARBA" id="ARBA00022448"/>
    </source>
</evidence>
<dbReference type="Gene3D" id="2.170.130.10">
    <property type="entry name" value="TonB-dependent receptor, plug domain"/>
    <property type="match status" value="1"/>
</dbReference>
<dbReference type="InterPro" id="IPR037066">
    <property type="entry name" value="Plug_dom_sf"/>
</dbReference>
<dbReference type="GO" id="GO:0044718">
    <property type="term" value="P:siderophore transmembrane transport"/>
    <property type="evidence" value="ECO:0007669"/>
    <property type="project" value="TreeGrafter"/>
</dbReference>
<comment type="caution">
    <text evidence="11">The sequence shown here is derived from an EMBL/GenBank/DDBJ whole genome shotgun (WGS) entry which is preliminary data.</text>
</comment>
<evidence type="ECO:0000256" key="7">
    <source>
        <dbReference type="ARBA" id="ARBA00023237"/>
    </source>
</evidence>
<evidence type="ECO:0000313" key="11">
    <source>
        <dbReference type="EMBL" id="TCS87363.1"/>
    </source>
</evidence>
<keyword evidence="2 8" id="KW-0813">Transport</keyword>
<dbReference type="InterPro" id="IPR039426">
    <property type="entry name" value="TonB-dep_rcpt-like"/>
</dbReference>
<dbReference type="RefSeq" id="WP_132129152.1">
    <property type="nucleotide sequence ID" value="NZ_SMAD01000005.1"/>
</dbReference>
<keyword evidence="3 8" id="KW-1134">Transmembrane beta strand</keyword>
<dbReference type="PROSITE" id="PS52016">
    <property type="entry name" value="TONB_DEPENDENT_REC_3"/>
    <property type="match status" value="1"/>
</dbReference>
<dbReference type="InterPro" id="IPR012910">
    <property type="entry name" value="Plug_dom"/>
</dbReference>
<dbReference type="PANTHER" id="PTHR30069:SF29">
    <property type="entry name" value="HEMOGLOBIN AND HEMOGLOBIN-HAPTOGLOBIN-BINDING PROTEIN 1-RELATED"/>
    <property type="match status" value="1"/>
</dbReference>
<gene>
    <name evidence="11" type="ORF">EDD80_105177</name>
</gene>
<dbReference type="Pfam" id="PF13715">
    <property type="entry name" value="CarbopepD_reg_2"/>
    <property type="match status" value="1"/>
</dbReference>
<evidence type="ECO:0000256" key="3">
    <source>
        <dbReference type="ARBA" id="ARBA00022452"/>
    </source>
</evidence>
<feature type="signal peptide" evidence="9">
    <location>
        <begin position="1"/>
        <end position="18"/>
    </location>
</feature>
<dbReference type="EMBL" id="SMAD01000005">
    <property type="protein sequence ID" value="TCS87363.1"/>
    <property type="molecule type" value="Genomic_DNA"/>
</dbReference>
<dbReference type="SUPFAM" id="SSF56935">
    <property type="entry name" value="Porins"/>
    <property type="match status" value="1"/>
</dbReference>
<feature type="chain" id="PRO_5020513163" evidence="9">
    <location>
        <begin position="19"/>
        <end position="780"/>
    </location>
</feature>
<evidence type="ECO:0000256" key="5">
    <source>
        <dbReference type="ARBA" id="ARBA00022729"/>
    </source>
</evidence>
<keyword evidence="12" id="KW-1185">Reference proteome</keyword>
<evidence type="ECO:0000256" key="8">
    <source>
        <dbReference type="PROSITE-ProRule" id="PRU01360"/>
    </source>
</evidence>
<evidence type="ECO:0000259" key="10">
    <source>
        <dbReference type="Pfam" id="PF07715"/>
    </source>
</evidence>
<dbReference type="Pfam" id="PF07715">
    <property type="entry name" value="Plug"/>
    <property type="match status" value="1"/>
</dbReference>
<reference evidence="11 12" key="1">
    <citation type="submission" date="2019-03" db="EMBL/GenBank/DDBJ databases">
        <title>Genomic Encyclopedia of Type Strains, Phase IV (KMG-IV): sequencing the most valuable type-strain genomes for metagenomic binning, comparative biology and taxonomic classification.</title>
        <authorList>
            <person name="Goeker M."/>
        </authorList>
    </citation>
    <scope>NUCLEOTIDE SEQUENCE [LARGE SCALE GENOMIC DNA]</scope>
    <source>
        <strain evidence="11 12">DSM 21100</strain>
    </source>
</reference>
<keyword evidence="6 8" id="KW-0472">Membrane</keyword>
<keyword evidence="11" id="KW-0675">Receptor</keyword>
<dbReference type="GO" id="GO:0009279">
    <property type="term" value="C:cell outer membrane"/>
    <property type="evidence" value="ECO:0007669"/>
    <property type="project" value="UniProtKB-SubCell"/>
</dbReference>
<sequence length="780" mass="87757">MKHWLLLFLLSASLPAYAQAQPAGQRYTLSGYLKDAATGEALSGVTVSAGESGTASNNYGFYSLTLPRGRYTIRFSSIGFEPVSRVVELEGNLRVDQELQVAAGLLEEVVVSEEKKGGDVRDLSMSTNTLDIRQIRNIPALLGEVDIVRSIQLLPGVSTVGEGAGGFNVRGGAADQNLVLLDEAPVYNTSHLFGFFSIFNPDAVKEVTLVKGGIPARYGGRSSSLLDVRMSEGNYRELRVDGGIGLVFSRLALEGPLKKDTASFLLAARRSYIDFLAAPFLEEDMKDALFNFYDLTAKVNYRVNKRNSLFISGTLARDNFGQSFTFNWGNTTTTARWNHLFSDRLFMNLTGIYSNYDYELRFGEAGEQSFNWDSKILNFSLKPDFIFYLNASNTLRFGAKATWYKFEPGNGVVGNWDESNNISLPLKYALESGVYLENEQRLGAGIALQYGLRYSRFNYLGPGKVYTYHDTVPNEPRRLKQEYEAGRSESITVYDQLEPRFSLKIGIGDNSSLKASYNRQAQYLHLVSNTAATTPLDVWTPSTNNIKPQTSSQYAIGYFRDFGEAFHASVELYYKDILNQLDYIDNSEIILNEYLEGELLPARGRAYGAEFFLEKTLGRFTGWVSYTLSRSLRKAEGINNGNWFFNRYDRTHVLNTVLSSRLGKRWTVSGTWVYYSGTPATFPTSRLEIQGWQIPYNTSGRRNNYRVGPYHRLDLSATLKGREGGKWNSSWVFSLYNVYNRRNPYSVFFQQDPDNPVRTQAVRLSVVGSIIPAVTYNFSF</sequence>
<evidence type="ECO:0000256" key="9">
    <source>
        <dbReference type="SAM" id="SignalP"/>
    </source>
</evidence>
<accession>A0A4R3KSZ4</accession>
<dbReference type="InterPro" id="IPR036942">
    <property type="entry name" value="Beta-barrel_TonB_sf"/>
</dbReference>
<evidence type="ECO:0000256" key="4">
    <source>
        <dbReference type="ARBA" id="ARBA00022692"/>
    </source>
</evidence>
<feature type="domain" description="TonB-dependent receptor plug" evidence="10">
    <location>
        <begin position="121"/>
        <end position="222"/>
    </location>
</feature>
<evidence type="ECO:0000256" key="1">
    <source>
        <dbReference type="ARBA" id="ARBA00004571"/>
    </source>
</evidence>
<organism evidence="11 12">
    <name type="scientific">Anseongella ginsenosidimutans</name>
    <dbReference type="NCBI Taxonomy" id="496056"/>
    <lineage>
        <taxon>Bacteria</taxon>
        <taxon>Pseudomonadati</taxon>
        <taxon>Bacteroidota</taxon>
        <taxon>Sphingobacteriia</taxon>
        <taxon>Sphingobacteriales</taxon>
        <taxon>Sphingobacteriaceae</taxon>
        <taxon>Anseongella</taxon>
    </lineage>
</organism>
<keyword evidence="4 8" id="KW-0812">Transmembrane</keyword>
<dbReference type="AlphaFoldDB" id="A0A4R3KSZ4"/>
<dbReference type="Gene3D" id="2.60.40.1120">
    <property type="entry name" value="Carboxypeptidase-like, regulatory domain"/>
    <property type="match status" value="1"/>
</dbReference>
<dbReference type="Gene3D" id="2.40.170.20">
    <property type="entry name" value="TonB-dependent receptor, beta-barrel domain"/>
    <property type="match status" value="1"/>
</dbReference>
<dbReference type="SUPFAM" id="SSF49464">
    <property type="entry name" value="Carboxypeptidase regulatory domain-like"/>
    <property type="match status" value="1"/>
</dbReference>
<dbReference type="Proteomes" id="UP000295807">
    <property type="component" value="Unassembled WGS sequence"/>
</dbReference>
<keyword evidence="5 9" id="KW-0732">Signal</keyword>
<dbReference type="OrthoDB" id="9803050at2"/>
<keyword evidence="7 8" id="KW-0998">Cell outer membrane</keyword>
<evidence type="ECO:0000256" key="6">
    <source>
        <dbReference type="ARBA" id="ARBA00023136"/>
    </source>
</evidence>
<protein>
    <submittedName>
        <fullName evidence="11">Outer membrane receptor for ferrienterochelin and colicin</fullName>
    </submittedName>
</protein>